<comment type="subcellular location">
    <subcellularLocation>
        <location evidence="3">Chromosome</location>
    </subcellularLocation>
    <subcellularLocation>
        <location evidence="2">Nucleus</location>
    </subcellularLocation>
</comment>
<evidence type="ECO:0000256" key="4">
    <source>
        <dbReference type="ARBA" id="ARBA00014232"/>
    </source>
</evidence>
<evidence type="ECO:0000256" key="12">
    <source>
        <dbReference type="ARBA" id="ARBA00024057"/>
    </source>
</evidence>
<dbReference type="GO" id="GO:0140943">
    <property type="term" value="F:histone H4K20 trimethyltransferase activity"/>
    <property type="evidence" value="ECO:0007669"/>
    <property type="project" value="UniProtKB-EC"/>
</dbReference>
<dbReference type="PROSITE" id="PS50280">
    <property type="entry name" value="SET"/>
    <property type="match status" value="1"/>
</dbReference>
<evidence type="ECO:0000256" key="8">
    <source>
        <dbReference type="ARBA" id="ARBA00022679"/>
    </source>
</evidence>
<dbReference type="PROSITE" id="PS51567">
    <property type="entry name" value="SAM_MT43_SUVAR420_1"/>
    <property type="match status" value="1"/>
</dbReference>
<dbReference type="EC" id="2.1.1.372" evidence="12"/>
<evidence type="ECO:0000313" key="18">
    <source>
        <dbReference type="Proteomes" id="UP000016931"/>
    </source>
</evidence>
<dbReference type="Gene3D" id="2.170.270.10">
    <property type="entry name" value="SET domain"/>
    <property type="match status" value="1"/>
</dbReference>
<proteinExistence type="predicted"/>
<accession>M3CH83</accession>
<dbReference type="Proteomes" id="UP000016931">
    <property type="component" value="Unassembled WGS sequence"/>
</dbReference>
<feature type="compositionally biased region" description="Basic and acidic residues" evidence="15">
    <location>
        <begin position="430"/>
        <end position="445"/>
    </location>
</feature>
<feature type="region of interest" description="Disordered" evidence="15">
    <location>
        <begin position="623"/>
        <end position="692"/>
    </location>
</feature>
<evidence type="ECO:0000259" key="16">
    <source>
        <dbReference type="PROSITE" id="PS50280"/>
    </source>
</evidence>
<feature type="region of interest" description="Disordered" evidence="15">
    <location>
        <begin position="263"/>
        <end position="461"/>
    </location>
</feature>
<evidence type="ECO:0000256" key="10">
    <source>
        <dbReference type="ARBA" id="ARBA00022853"/>
    </source>
</evidence>
<feature type="region of interest" description="Disordered" evidence="15">
    <location>
        <begin position="790"/>
        <end position="848"/>
    </location>
</feature>
<dbReference type="eggNOG" id="KOG2589">
    <property type="taxonomic scope" value="Eukaryota"/>
</dbReference>
<evidence type="ECO:0000256" key="6">
    <source>
        <dbReference type="ARBA" id="ARBA00022454"/>
    </source>
</evidence>
<gene>
    <name evidence="17" type="ORF">SEPMUDRAFT_148543</name>
</gene>
<comment type="catalytic activity">
    <reaction evidence="14">
        <text>L-lysyl(20)-[histone H4] + 3 S-adenosyl-L-methionine = N(6),N(6),N(6)-trimethyl-L-lysyl(20)-[histone H4] + 3 S-adenosyl-L-homocysteine + 3 H(+)</text>
        <dbReference type="Rhea" id="RHEA:64456"/>
        <dbReference type="Rhea" id="RHEA-COMP:15554"/>
        <dbReference type="Rhea" id="RHEA-COMP:15998"/>
        <dbReference type="ChEBI" id="CHEBI:15378"/>
        <dbReference type="ChEBI" id="CHEBI:29969"/>
        <dbReference type="ChEBI" id="CHEBI:57856"/>
        <dbReference type="ChEBI" id="CHEBI:59789"/>
        <dbReference type="ChEBI" id="CHEBI:61961"/>
        <dbReference type="EC" id="2.1.1.372"/>
    </reaction>
</comment>
<feature type="compositionally biased region" description="Basic and acidic residues" evidence="15">
    <location>
        <begin position="387"/>
        <end position="409"/>
    </location>
</feature>
<feature type="compositionally biased region" description="Basic and acidic residues" evidence="15">
    <location>
        <begin position="824"/>
        <end position="848"/>
    </location>
</feature>
<keyword evidence="8" id="KW-0808">Transferase</keyword>
<dbReference type="SMART" id="SM00317">
    <property type="entry name" value="SET"/>
    <property type="match status" value="1"/>
</dbReference>
<keyword evidence="6" id="KW-0158">Chromosome</keyword>
<dbReference type="InterPro" id="IPR025783">
    <property type="entry name" value="Set9_fungi"/>
</dbReference>
<feature type="compositionally biased region" description="Basic and acidic residues" evidence="15">
    <location>
        <begin position="790"/>
        <end position="803"/>
    </location>
</feature>
<comment type="function">
    <text evidence="1">Histone methyltransferase that trimethylates 'Lys-20' of histone H4 to form H4K20me3.</text>
</comment>
<feature type="compositionally biased region" description="Polar residues" evidence="15">
    <location>
        <begin position="568"/>
        <end position="579"/>
    </location>
</feature>
<dbReference type="GO" id="GO:0005634">
    <property type="term" value="C:nucleus"/>
    <property type="evidence" value="ECO:0007669"/>
    <property type="project" value="UniProtKB-SubCell"/>
</dbReference>
<name>M3CH83_SPHMS</name>
<evidence type="ECO:0000256" key="11">
    <source>
        <dbReference type="ARBA" id="ARBA00023242"/>
    </source>
</evidence>
<keyword evidence="11" id="KW-0539">Nucleus</keyword>
<feature type="region of interest" description="Disordered" evidence="15">
    <location>
        <begin position="494"/>
        <end position="585"/>
    </location>
</feature>
<keyword evidence="9" id="KW-0949">S-adenosyl-L-methionine</keyword>
<evidence type="ECO:0000256" key="1">
    <source>
        <dbReference type="ARBA" id="ARBA00001984"/>
    </source>
</evidence>
<evidence type="ECO:0000256" key="9">
    <source>
        <dbReference type="ARBA" id="ARBA00022691"/>
    </source>
</evidence>
<evidence type="ECO:0000256" key="14">
    <source>
        <dbReference type="ARBA" id="ARBA00048081"/>
    </source>
</evidence>
<dbReference type="CDD" id="cd10524">
    <property type="entry name" value="SET_Suv4-20-like"/>
    <property type="match status" value="1"/>
</dbReference>
<feature type="compositionally biased region" description="Basic residues" evidence="15">
    <location>
        <begin position="377"/>
        <end position="386"/>
    </location>
</feature>
<dbReference type="InterPro" id="IPR001214">
    <property type="entry name" value="SET_dom"/>
</dbReference>
<feature type="compositionally biased region" description="Acidic residues" evidence="15">
    <location>
        <begin position="270"/>
        <end position="280"/>
    </location>
</feature>
<organism evidence="17 18">
    <name type="scientific">Sphaerulina musiva (strain SO2202)</name>
    <name type="common">Poplar stem canker fungus</name>
    <name type="synonym">Septoria musiva</name>
    <dbReference type="NCBI Taxonomy" id="692275"/>
    <lineage>
        <taxon>Eukaryota</taxon>
        <taxon>Fungi</taxon>
        <taxon>Dikarya</taxon>
        <taxon>Ascomycota</taxon>
        <taxon>Pezizomycotina</taxon>
        <taxon>Dothideomycetes</taxon>
        <taxon>Dothideomycetidae</taxon>
        <taxon>Mycosphaerellales</taxon>
        <taxon>Mycosphaerellaceae</taxon>
        <taxon>Sphaerulina</taxon>
    </lineage>
</organism>
<feature type="compositionally biased region" description="Acidic residues" evidence="15">
    <location>
        <begin position="329"/>
        <end position="338"/>
    </location>
</feature>
<sequence>MAPQHAADLEDALNKKGGLNLSQLANYDDWATDALVDKVYFWSHIRKLKATYHGSRHITQEQVCKILQQEVVINKNAKKAQELLLGTKGIACFHQALRTEDEREHFVRHLRQYIDMWLPDCPFEVCTTNRYTITTAEASVVARKNIRKGDQIRYLRGIQVEMTEQEERELSSGTDFSIVITSRKKRPSLFLGPARFANHDCNSNAKLRTMGAHGIEIIAKRNIYTGEEITVTYGTDYFGVGNCECLCHTCETKQVNGWDPRGMILHEESSSDDSGADDESQSVTPKQRRAESSRSNKRKREVDVEDDDPDSAARKSRGRPRKYPRPDDQITEDGDEPDEHGNVRDGRGRFKPKGSSSAKSTPARRTKPGTPRTVPVKSRRLAHKKPKDPDDPLMERIFRLLGDVADRTDRKRRGLAASDPIHITLPEGSEVAKVDEKQERDKDHGDDEEEADEDDSDDKVRGVVEVKAEVTSNNRTVIRGRGGMFVRKTALEKAEMREAKASQNTAAAGPKSKLPSINKERNSSSLRNVVSADDSIFSIPPSPAGPDDEQPQRRGRGRPRKQPRADNDSTSPSSMGTDNSSASSLASSATSLETFANGNIAQGICDMLTTDIAPLGHNVQNMQVAVTTTETRTRDTESSSREEDSETPKQEQTVTRRSIRGVVDVTTAPVTSIEKEEEEDDDDGKVRRGEPRTPGDYHLCRALLATTYHRWVECRNCDEFFVQEEAFLTRIACPRCERHSKLYGFYWPKTDKEGPHDTQERVLDHRTIHRYIDPEEERQERKGRKTLAELLREKELSESRASEESESPEQPTKITRSRQLRITSRLEEPTPARSDSNSRRAKADRMTM</sequence>
<keyword evidence="18" id="KW-1185">Reference proteome</keyword>
<feature type="compositionally biased region" description="Basic residues" evidence="15">
    <location>
        <begin position="314"/>
        <end position="323"/>
    </location>
</feature>
<dbReference type="RefSeq" id="XP_016761284.1">
    <property type="nucleotide sequence ID" value="XM_016904986.1"/>
</dbReference>
<feature type="compositionally biased region" description="Basic residues" evidence="15">
    <location>
        <begin position="553"/>
        <end position="562"/>
    </location>
</feature>
<dbReference type="GO" id="GO:0005694">
    <property type="term" value="C:chromosome"/>
    <property type="evidence" value="ECO:0007669"/>
    <property type="project" value="UniProtKB-SubCell"/>
</dbReference>
<dbReference type="InterPro" id="IPR039977">
    <property type="entry name" value="Suv4-20/Set9"/>
</dbReference>
<dbReference type="PANTHER" id="PTHR12977">
    <property type="entry name" value="SUPPRESSOR OF VARIEGATION 4-20-RELATED"/>
    <property type="match status" value="1"/>
</dbReference>
<feature type="compositionally biased region" description="Acidic residues" evidence="15">
    <location>
        <begin position="446"/>
        <end position="457"/>
    </location>
</feature>
<dbReference type="AlphaFoldDB" id="M3CH83"/>
<feature type="compositionally biased region" description="Basic and acidic residues" evidence="15">
    <location>
        <begin position="339"/>
        <end position="348"/>
    </location>
</feature>
<evidence type="ECO:0000256" key="15">
    <source>
        <dbReference type="SAM" id="MobiDB-lite"/>
    </source>
</evidence>
<dbReference type="GeneID" id="27902123"/>
<dbReference type="PANTHER" id="PTHR12977:SF4">
    <property type="entry name" value="HISTONE-LYSINE N-METHYLTRANSFERASE KMT5B"/>
    <property type="match status" value="1"/>
</dbReference>
<protein>
    <recommendedName>
        <fullName evidence="5">Histone-lysine N-methyltransferase SET9</fullName>
        <ecNumber evidence="12">2.1.1.372</ecNumber>
    </recommendedName>
    <alternativeName>
        <fullName evidence="4">Histone-lysine N-methyltransferase set9</fullName>
    </alternativeName>
    <alternativeName>
        <fullName evidence="13">SET domain protein 9</fullName>
    </alternativeName>
</protein>
<dbReference type="Pfam" id="PF00856">
    <property type="entry name" value="SET"/>
    <property type="match status" value="1"/>
</dbReference>
<evidence type="ECO:0000256" key="3">
    <source>
        <dbReference type="ARBA" id="ARBA00004286"/>
    </source>
</evidence>
<keyword evidence="7" id="KW-0489">Methyltransferase</keyword>
<evidence type="ECO:0000313" key="17">
    <source>
        <dbReference type="EMBL" id="EMF13163.1"/>
    </source>
</evidence>
<reference evidence="17 18" key="1">
    <citation type="journal article" date="2012" name="PLoS Pathog.">
        <title>Diverse lifestyles and strategies of plant pathogenesis encoded in the genomes of eighteen Dothideomycetes fungi.</title>
        <authorList>
            <person name="Ohm R.A."/>
            <person name="Feau N."/>
            <person name="Henrissat B."/>
            <person name="Schoch C.L."/>
            <person name="Horwitz B.A."/>
            <person name="Barry K.W."/>
            <person name="Condon B.J."/>
            <person name="Copeland A.C."/>
            <person name="Dhillon B."/>
            <person name="Glaser F."/>
            <person name="Hesse C.N."/>
            <person name="Kosti I."/>
            <person name="LaButti K."/>
            <person name="Lindquist E.A."/>
            <person name="Lucas S."/>
            <person name="Salamov A.A."/>
            <person name="Bradshaw R.E."/>
            <person name="Ciuffetti L."/>
            <person name="Hamelin R.C."/>
            <person name="Kema G.H.J."/>
            <person name="Lawrence C."/>
            <person name="Scott J.A."/>
            <person name="Spatafora J.W."/>
            <person name="Turgeon B.G."/>
            <person name="de Wit P.J.G.M."/>
            <person name="Zhong S."/>
            <person name="Goodwin S.B."/>
            <person name="Grigoriev I.V."/>
        </authorList>
    </citation>
    <scope>NUCLEOTIDE SEQUENCE [LARGE SCALE GENOMIC DNA]</scope>
    <source>
        <strain evidence="17 18">SO2202</strain>
    </source>
</reference>
<dbReference type="STRING" id="692275.M3CH83"/>
<dbReference type="InterPro" id="IPR046341">
    <property type="entry name" value="SET_dom_sf"/>
</dbReference>
<dbReference type="SUPFAM" id="SSF82199">
    <property type="entry name" value="SET domain"/>
    <property type="match status" value="1"/>
</dbReference>
<feature type="compositionally biased region" description="Basic and acidic residues" evidence="15">
    <location>
        <begin position="631"/>
        <end position="649"/>
    </location>
</feature>
<dbReference type="OrthoDB" id="6627536at2759"/>
<dbReference type="InterPro" id="IPR041938">
    <property type="entry name" value="Hist-Lys_N-MTase_N"/>
</dbReference>
<dbReference type="HOGENOM" id="CLU_013724_0_0_1"/>
<keyword evidence="10" id="KW-0156">Chromatin regulator</keyword>
<evidence type="ECO:0000256" key="2">
    <source>
        <dbReference type="ARBA" id="ARBA00004123"/>
    </source>
</evidence>
<feature type="domain" description="SET" evidence="16">
    <location>
        <begin position="121"/>
        <end position="234"/>
    </location>
</feature>
<dbReference type="Gene3D" id="1.10.10.1700">
    <property type="entry name" value="Histone-lysine N-methyltransferase"/>
    <property type="match status" value="1"/>
</dbReference>
<dbReference type="GO" id="GO:0032259">
    <property type="term" value="P:methylation"/>
    <property type="evidence" value="ECO:0007669"/>
    <property type="project" value="UniProtKB-KW"/>
</dbReference>
<dbReference type="EMBL" id="KB456263">
    <property type="protein sequence ID" value="EMF13163.1"/>
    <property type="molecule type" value="Genomic_DNA"/>
</dbReference>
<evidence type="ECO:0000256" key="7">
    <source>
        <dbReference type="ARBA" id="ARBA00022603"/>
    </source>
</evidence>
<evidence type="ECO:0000256" key="5">
    <source>
        <dbReference type="ARBA" id="ARBA00015413"/>
    </source>
</evidence>
<evidence type="ECO:0000256" key="13">
    <source>
        <dbReference type="ARBA" id="ARBA00030653"/>
    </source>
</evidence>
<dbReference type="OMA" id="HRTIHRY"/>